<dbReference type="SMART" id="SM00530">
    <property type="entry name" value="HTH_XRE"/>
    <property type="match status" value="1"/>
</dbReference>
<reference evidence="5 6" key="1">
    <citation type="submission" date="2021-03" db="EMBL/GenBank/DDBJ databases">
        <title>Enterococcal diversity collection.</title>
        <authorList>
            <person name="Gilmore M.S."/>
            <person name="Schwartzman J."/>
            <person name="Van Tyne D."/>
            <person name="Martin M."/>
            <person name="Earl A.M."/>
            <person name="Manson A.L."/>
            <person name="Straub T."/>
            <person name="Salamzade R."/>
            <person name="Saavedra J."/>
            <person name="Lebreton F."/>
            <person name="Prichula J."/>
            <person name="Schaufler K."/>
            <person name="Gaca A."/>
            <person name="Sgardioli B."/>
            <person name="Wagenaar J."/>
            <person name="Strong T."/>
        </authorList>
    </citation>
    <scope>NUCLEOTIDE SEQUENCE [LARGE SCALE GENOMIC DNA]</scope>
    <source>
        <strain evidence="5 6">669A</strain>
    </source>
</reference>
<evidence type="ECO:0000256" key="1">
    <source>
        <dbReference type="ARBA" id="ARBA00023015"/>
    </source>
</evidence>
<evidence type="ECO:0000256" key="2">
    <source>
        <dbReference type="ARBA" id="ARBA00023125"/>
    </source>
</evidence>
<dbReference type="Gene3D" id="1.10.260.40">
    <property type="entry name" value="lambda repressor-like DNA-binding domains"/>
    <property type="match status" value="1"/>
</dbReference>
<keyword evidence="6" id="KW-1185">Reference proteome</keyword>
<dbReference type="PROSITE" id="PS50943">
    <property type="entry name" value="HTH_CROC1"/>
    <property type="match status" value="1"/>
</dbReference>
<organism evidence="5 6">
    <name type="scientific">Candidatus Enterococcus moelleringii</name>
    <dbReference type="NCBI Taxonomy" id="2815325"/>
    <lineage>
        <taxon>Bacteria</taxon>
        <taxon>Bacillati</taxon>
        <taxon>Bacillota</taxon>
        <taxon>Bacilli</taxon>
        <taxon>Lactobacillales</taxon>
        <taxon>Enterococcaceae</taxon>
        <taxon>Enterococcus</taxon>
    </lineage>
</organism>
<dbReference type="RefSeq" id="WP_207674614.1">
    <property type="nucleotide sequence ID" value="NZ_JAFREM010000025.1"/>
</dbReference>
<proteinExistence type="predicted"/>
<keyword evidence="3" id="KW-0804">Transcription</keyword>
<dbReference type="InterPro" id="IPR010982">
    <property type="entry name" value="Lambda_DNA-bd_dom_sf"/>
</dbReference>
<dbReference type="CDD" id="cd02209">
    <property type="entry name" value="cupin_XRE_C"/>
    <property type="match status" value="1"/>
</dbReference>
<protein>
    <submittedName>
        <fullName evidence="5">Helix-turn-helix transcriptional regulator</fullName>
    </submittedName>
</protein>
<name>A0ABS3LFX5_9ENTE</name>
<dbReference type="SUPFAM" id="SSF47413">
    <property type="entry name" value="lambda repressor-like DNA-binding domains"/>
    <property type="match status" value="1"/>
</dbReference>
<comment type="caution">
    <text evidence="5">The sequence shown here is derived from an EMBL/GenBank/DDBJ whole genome shotgun (WGS) entry which is preliminary data.</text>
</comment>
<dbReference type="Proteomes" id="UP000664601">
    <property type="component" value="Unassembled WGS sequence"/>
</dbReference>
<keyword evidence="2" id="KW-0238">DNA-binding</keyword>
<evidence type="ECO:0000256" key="3">
    <source>
        <dbReference type="ARBA" id="ARBA00023163"/>
    </source>
</evidence>
<dbReference type="Pfam" id="PF07883">
    <property type="entry name" value="Cupin_2"/>
    <property type="match status" value="1"/>
</dbReference>
<dbReference type="InterPro" id="IPR011051">
    <property type="entry name" value="RmlC_Cupin_sf"/>
</dbReference>
<dbReference type="PANTHER" id="PTHR46797">
    <property type="entry name" value="HTH-TYPE TRANSCRIPTIONAL REGULATOR"/>
    <property type="match status" value="1"/>
</dbReference>
<dbReference type="InterPro" id="IPR013096">
    <property type="entry name" value="Cupin_2"/>
</dbReference>
<dbReference type="CDD" id="cd00093">
    <property type="entry name" value="HTH_XRE"/>
    <property type="match status" value="1"/>
</dbReference>
<dbReference type="SUPFAM" id="SSF51182">
    <property type="entry name" value="RmlC-like cupins"/>
    <property type="match status" value="1"/>
</dbReference>
<sequence length="183" mass="20247">MNNLNLVIGQNIKKIRTERGFSLDKLSQLTGVSKTMIGQIERGESSPTINTVWKLANGLEIPFSALIAESDKEVKVLSRGKMEALPNSDKDYSVFSLVQAGGDKTFELFLTEIAVGKSHISPAHNKGVEEFIVVNSGITEIRVGDETFQLKTSDFIQFKANDEHEYKNIGDSQLSLTVLIHYS</sequence>
<dbReference type="EMBL" id="JAFREM010000025">
    <property type="protein sequence ID" value="MBO1307621.1"/>
    <property type="molecule type" value="Genomic_DNA"/>
</dbReference>
<evidence type="ECO:0000313" key="5">
    <source>
        <dbReference type="EMBL" id="MBO1307621.1"/>
    </source>
</evidence>
<dbReference type="Gene3D" id="2.60.120.10">
    <property type="entry name" value="Jelly Rolls"/>
    <property type="match status" value="1"/>
</dbReference>
<keyword evidence="1" id="KW-0805">Transcription regulation</keyword>
<dbReference type="PANTHER" id="PTHR46797:SF23">
    <property type="entry name" value="HTH-TYPE TRANSCRIPTIONAL REGULATOR SUTR"/>
    <property type="match status" value="1"/>
</dbReference>
<dbReference type="Pfam" id="PF01381">
    <property type="entry name" value="HTH_3"/>
    <property type="match status" value="1"/>
</dbReference>
<dbReference type="InterPro" id="IPR014710">
    <property type="entry name" value="RmlC-like_jellyroll"/>
</dbReference>
<feature type="domain" description="HTH cro/C1-type" evidence="4">
    <location>
        <begin position="12"/>
        <end position="66"/>
    </location>
</feature>
<dbReference type="InterPro" id="IPR001387">
    <property type="entry name" value="Cro/C1-type_HTH"/>
</dbReference>
<evidence type="ECO:0000313" key="6">
    <source>
        <dbReference type="Proteomes" id="UP000664601"/>
    </source>
</evidence>
<gene>
    <name evidence="5" type="ORF">JZO70_15705</name>
</gene>
<evidence type="ECO:0000259" key="4">
    <source>
        <dbReference type="PROSITE" id="PS50943"/>
    </source>
</evidence>
<accession>A0ABS3LFX5</accession>
<dbReference type="InterPro" id="IPR050807">
    <property type="entry name" value="TransReg_Diox_bact_type"/>
</dbReference>